<proteinExistence type="predicted"/>
<dbReference type="RefSeq" id="WP_184046688.1">
    <property type="nucleotide sequence ID" value="NZ_JACIGK010000025.1"/>
</dbReference>
<evidence type="ECO:0000313" key="2">
    <source>
        <dbReference type="EMBL" id="MBB4267365.1"/>
    </source>
</evidence>
<reference evidence="2 3" key="1">
    <citation type="submission" date="2020-08" db="EMBL/GenBank/DDBJ databases">
        <title>Genome sequencing of Purple Non-Sulfur Bacteria from various extreme environments.</title>
        <authorList>
            <person name="Mayer M."/>
        </authorList>
    </citation>
    <scope>NUCLEOTIDE SEQUENCE [LARGE SCALE GENOMIC DNA]</scope>
    <source>
        <strain evidence="2 3">JA131</strain>
    </source>
</reference>
<dbReference type="Pfam" id="PF05954">
    <property type="entry name" value="Phage_GPD"/>
    <property type="match status" value="1"/>
</dbReference>
<evidence type="ECO:0000256" key="1">
    <source>
        <dbReference type="SAM" id="MobiDB-lite"/>
    </source>
</evidence>
<evidence type="ECO:0000313" key="3">
    <source>
        <dbReference type="Proteomes" id="UP000554286"/>
    </source>
</evidence>
<comment type="caution">
    <text evidence="2">The sequence shown here is derived from an EMBL/GenBank/DDBJ whole genome shotgun (WGS) entry which is preliminary data.</text>
</comment>
<evidence type="ECO:0008006" key="4">
    <source>
        <dbReference type="Google" id="ProtNLM"/>
    </source>
</evidence>
<dbReference type="Proteomes" id="UP000554286">
    <property type="component" value="Unassembled WGS sequence"/>
</dbReference>
<name>A0A7W6WAN3_9PROT</name>
<feature type="region of interest" description="Disordered" evidence="1">
    <location>
        <begin position="323"/>
        <end position="351"/>
    </location>
</feature>
<gene>
    <name evidence="2" type="ORF">GGD89_003006</name>
</gene>
<dbReference type="SUPFAM" id="SSF69279">
    <property type="entry name" value="Phage tail proteins"/>
    <property type="match status" value="1"/>
</dbReference>
<dbReference type="EMBL" id="JACIGK010000025">
    <property type="protein sequence ID" value="MBB4267365.1"/>
    <property type="molecule type" value="Genomic_DNA"/>
</dbReference>
<accession>A0A7W6WAN3</accession>
<organism evidence="2 3">
    <name type="scientific">Roseospira visakhapatnamensis</name>
    <dbReference type="NCBI Taxonomy" id="390880"/>
    <lineage>
        <taxon>Bacteria</taxon>
        <taxon>Pseudomonadati</taxon>
        <taxon>Pseudomonadota</taxon>
        <taxon>Alphaproteobacteria</taxon>
        <taxon>Rhodospirillales</taxon>
        <taxon>Rhodospirillaceae</taxon>
        <taxon>Roseospira</taxon>
    </lineage>
</organism>
<keyword evidence="3" id="KW-1185">Reference proteome</keyword>
<sequence length="351" mass="36810">MKTPFLRLVHVSDAGDVDLTERWGPLLRGLTVTDERGLESDKVAVILDDRDGRIAYPPTGARVRVEGGYVEEGGTVQGDYVIDQVDLNGWPQQITLHGAAVDAKAAAKERRTEAHQPPVTPTLGALVAALAGRNGWTPRVSAPLAAVPLEYEAQAAESDLAFLGRVVARHGGLVTVKQGHLVVAPRSGGRTVSGDGLPVLVVAPGVNLLDYRVSWKDRETHGSVQARSFDRATARPVTVTVGGGRGAASVIREPFQSEAEARAAATARATSLARGEGSASFSLEGDPAMGAERPVEVVGVRAGVDGRWTPTRVEHRWDDAGYATRIDCETPGQGDSRAAGAGAGETEESGP</sequence>
<protein>
    <recommendedName>
        <fullName evidence="4">Phage protein D</fullName>
    </recommendedName>
</protein>
<dbReference type="AlphaFoldDB" id="A0A7W6WAN3"/>